<evidence type="ECO:0008006" key="3">
    <source>
        <dbReference type="Google" id="ProtNLM"/>
    </source>
</evidence>
<dbReference type="Proteomes" id="UP000053593">
    <property type="component" value="Unassembled WGS sequence"/>
</dbReference>
<protein>
    <recommendedName>
        <fullName evidence="3">Retrotransposon gag domain-containing protein</fullName>
    </recommendedName>
</protein>
<proteinExistence type="predicted"/>
<dbReference type="Pfam" id="PF14223">
    <property type="entry name" value="Retrotran_gag_2"/>
    <property type="match status" value="1"/>
</dbReference>
<dbReference type="HOGENOM" id="CLU_135972_0_0_1"/>
<reference evidence="1 2" key="1">
    <citation type="submission" date="2014-04" db="EMBL/GenBank/DDBJ databases">
        <title>Evolutionary Origins and Diversification of the Mycorrhizal Mutualists.</title>
        <authorList>
            <consortium name="DOE Joint Genome Institute"/>
            <consortium name="Mycorrhizal Genomics Consortium"/>
            <person name="Kohler A."/>
            <person name="Kuo A."/>
            <person name="Nagy L.G."/>
            <person name="Floudas D."/>
            <person name="Copeland A."/>
            <person name="Barry K.W."/>
            <person name="Cichocki N."/>
            <person name="Veneault-Fourrey C."/>
            <person name="LaButti K."/>
            <person name="Lindquist E.A."/>
            <person name="Lipzen A."/>
            <person name="Lundell T."/>
            <person name="Morin E."/>
            <person name="Murat C."/>
            <person name="Riley R."/>
            <person name="Ohm R."/>
            <person name="Sun H."/>
            <person name="Tunlid A."/>
            <person name="Henrissat B."/>
            <person name="Grigoriev I.V."/>
            <person name="Hibbett D.S."/>
            <person name="Martin F."/>
        </authorList>
    </citation>
    <scope>NUCLEOTIDE SEQUENCE [LARGE SCALE GENOMIC DNA]</scope>
    <source>
        <strain evidence="1 2">FD-317 M1</strain>
    </source>
</reference>
<accession>A0A0D0BYR0</accession>
<dbReference type="OrthoDB" id="3263038at2759"/>
<evidence type="ECO:0000313" key="1">
    <source>
        <dbReference type="EMBL" id="KIK60961.1"/>
    </source>
</evidence>
<dbReference type="EMBL" id="KN834773">
    <property type="protein sequence ID" value="KIK60961.1"/>
    <property type="molecule type" value="Genomic_DNA"/>
</dbReference>
<dbReference type="AlphaFoldDB" id="A0A0D0BYR0"/>
<gene>
    <name evidence="1" type="ORF">GYMLUDRAFT_141685</name>
</gene>
<feature type="non-terminal residue" evidence="1">
    <location>
        <position position="1"/>
    </location>
</feature>
<evidence type="ECO:0000313" key="2">
    <source>
        <dbReference type="Proteomes" id="UP000053593"/>
    </source>
</evidence>
<organism evidence="1 2">
    <name type="scientific">Collybiopsis luxurians FD-317 M1</name>
    <dbReference type="NCBI Taxonomy" id="944289"/>
    <lineage>
        <taxon>Eukaryota</taxon>
        <taxon>Fungi</taxon>
        <taxon>Dikarya</taxon>
        <taxon>Basidiomycota</taxon>
        <taxon>Agaricomycotina</taxon>
        <taxon>Agaricomycetes</taxon>
        <taxon>Agaricomycetidae</taxon>
        <taxon>Agaricales</taxon>
        <taxon>Marasmiineae</taxon>
        <taxon>Omphalotaceae</taxon>
        <taxon>Collybiopsis</taxon>
        <taxon>Collybiopsis luxurians</taxon>
    </lineage>
</organism>
<sequence length="90" mass="10335">WQKDEAASRSLLFSKLPDSTAMKCYKYPTVAEAWDFLVRDFNEKSGYAQTDLHQDFLDSHCPSKGNVQRFLEDLETKKEELASLGIEISD</sequence>
<feature type="non-terminal residue" evidence="1">
    <location>
        <position position="90"/>
    </location>
</feature>
<keyword evidence="2" id="KW-1185">Reference proteome</keyword>
<name>A0A0D0BYR0_9AGAR</name>